<feature type="transmembrane region" description="Helical" evidence="2">
    <location>
        <begin position="144"/>
        <end position="164"/>
    </location>
</feature>
<evidence type="ECO:0000256" key="2">
    <source>
        <dbReference type="SAM" id="Phobius"/>
    </source>
</evidence>
<feature type="domain" description="SIS" evidence="3">
    <location>
        <begin position="24"/>
        <end position="168"/>
    </location>
</feature>
<dbReference type="InterPro" id="IPR046348">
    <property type="entry name" value="SIS_dom_sf"/>
</dbReference>
<evidence type="ECO:0000313" key="5">
    <source>
        <dbReference type="Proteomes" id="UP000700908"/>
    </source>
</evidence>
<dbReference type="SUPFAM" id="SSF53697">
    <property type="entry name" value="SIS domain"/>
    <property type="match status" value="1"/>
</dbReference>
<keyword evidence="1" id="KW-0677">Repeat</keyword>
<evidence type="ECO:0000313" key="4">
    <source>
        <dbReference type="EMBL" id="MBY4797859.1"/>
    </source>
</evidence>
<dbReference type="Gene3D" id="3.40.50.10490">
    <property type="entry name" value="Glucose-6-phosphate isomerase like protein, domain 1"/>
    <property type="match status" value="2"/>
</dbReference>
<evidence type="ECO:0000259" key="3">
    <source>
        <dbReference type="PROSITE" id="PS51464"/>
    </source>
</evidence>
<dbReference type="InterPro" id="IPR035466">
    <property type="entry name" value="GlmS/AgaS_SIS"/>
</dbReference>
<protein>
    <submittedName>
        <fullName evidence="4">SIS domain-containing protein</fullName>
    </submittedName>
</protein>
<keyword evidence="2" id="KW-0812">Transmembrane</keyword>
<keyword evidence="2" id="KW-1133">Transmembrane helix</keyword>
<dbReference type="RefSeq" id="WP_222199566.1">
    <property type="nucleotide sequence ID" value="NZ_JAIMFO010000006.1"/>
</dbReference>
<dbReference type="Proteomes" id="UP000700908">
    <property type="component" value="Unassembled WGS sequence"/>
</dbReference>
<organism evidence="4 5">
    <name type="scientific">Collinsella ureilytica</name>
    <dbReference type="NCBI Taxonomy" id="2869515"/>
    <lineage>
        <taxon>Bacteria</taxon>
        <taxon>Bacillati</taxon>
        <taxon>Actinomycetota</taxon>
        <taxon>Coriobacteriia</taxon>
        <taxon>Coriobacteriales</taxon>
        <taxon>Coriobacteriaceae</taxon>
        <taxon>Collinsella</taxon>
    </lineage>
</organism>
<dbReference type="CDD" id="cd05008">
    <property type="entry name" value="SIS_GlmS_GlmD_1"/>
    <property type="match status" value="1"/>
</dbReference>
<name>A0ABS7MKG1_9ACTN</name>
<dbReference type="PANTHER" id="PTHR10937:SF17">
    <property type="entry name" value="GLUCOSAMINE-FRUCTOSE-6-PHOSPHATE AMINOTRANSFERASE"/>
    <property type="match status" value="1"/>
</dbReference>
<accession>A0ABS7MKG1</accession>
<dbReference type="Pfam" id="PF01380">
    <property type="entry name" value="SIS"/>
    <property type="match status" value="2"/>
</dbReference>
<dbReference type="PANTHER" id="PTHR10937">
    <property type="entry name" value="GLUCOSAMINE--FRUCTOSE-6-PHOSPHATE AMINOTRANSFERASE, ISOMERIZING"/>
    <property type="match status" value="1"/>
</dbReference>
<dbReference type="InterPro" id="IPR001347">
    <property type="entry name" value="SIS_dom"/>
</dbReference>
<evidence type="ECO:0000256" key="1">
    <source>
        <dbReference type="ARBA" id="ARBA00022737"/>
    </source>
</evidence>
<sequence>MRMLDYVMLTQDRLRQNVEHAHQLVEALVGVVSCTPCSALRLVASGSSRHAALCARHFMEDMLGKQVLVVTPEAFITHEHQFPTDAYTLVISQSGFSTNSIAALDFMRSRGESPCVLTANAAAPITQHADAVFDFGVGAESVDFVTMGVQALMVFLMLFALFLGHKSRLITGQRMERELKNLREVIDGYSSAVLASKQFAQDERLGIARHAPVCFIGNGSCYGVAQEGALKFNECLKTPSMYFEGEEFVHGPHMQLTPDSLIFIMDDPEGSPRLASLHNMFLQITSSAYFITGHPSGGSCELAVPAVPNPHMAAIPSLAAIQYLAAQKMEELERREMHPYVRALREEIGSKAHGYDEAINKLEQAARVEFGM</sequence>
<reference evidence="4 5" key="1">
    <citation type="submission" date="2021-08" db="EMBL/GenBank/DDBJ databases">
        <title>Collinsella faecalis sp. nov. isolated from swine faeces.</title>
        <authorList>
            <person name="Oh B.S."/>
            <person name="Lee J.H."/>
        </authorList>
    </citation>
    <scope>NUCLEOTIDE SEQUENCE [LARGE SCALE GENOMIC DNA]</scope>
    <source>
        <strain evidence="4 5">AGMB00827</strain>
    </source>
</reference>
<keyword evidence="2" id="KW-0472">Membrane</keyword>
<dbReference type="PROSITE" id="PS51464">
    <property type="entry name" value="SIS"/>
    <property type="match status" value="1"/>
</dbReference>
<dbReference type="EMBL" id="JAIMFO010000006">
    <property type="protein sequence ID" value="MBY4797859.1"/>
    <property type="molecule type" value="Genomic_DNA"/>
</dbReference>
<gene>
    <name evidence="4" type="ORF">K6V98_05780</name>
</gene>
<proteinExistence type="predicted"/>
<comment type="caution">
    <text evidence="4">The sequence shown here is derived from an EMBL/GenBank/DDBJ whole genome shotgun (WGS) entry which is preliminary data.</text>
</comment>
<keyword evidence="5" id="KW-1185">Reference proteome</keyword>